<reference evidence="1 2" key="1">
    <citation type="journal article" date="2015" name="Nature">
        <title>rRNA introns, odd ribosomes, and small enigmatic genomes across a large radiation of phyla.</title>
        <authorList>
            <person name="Brown C.T."/>
            <person name="Hug L.A."/>
            <person name="Thomas B.C."/>
            <person name="Sharon I."/>
            <person name="Castelle C.J."/>
            <person name="Singh A."/>
            <person name="Wilkins M.J."/>
            <person name="Williams K.H."/>
            <person name="Banfield J.F."/>
        </authorList>
    </citation>
    <scope>NUCLEOTIDE SEQUENCE [LARGE SCALE GENOMIC DNA]</scope>
</reference>
<evidence type="ECO:0000313" key="1">
    <source>
        <dbReference type="EMBL" id="KKR63834.1"/>
    </source>
</evidence>
<proteinExistence type="predicted"/>
<gene>
    <name evidence="1" type="ORF">UU02_C0017G0003</name>
</gene>
<accession>A0A0G0SGB0</accession>
<comment type="caution">
    <text evidence="1">The sequence shown here is derived from an EMBL/GenBank/DDBJ whole genome shotgun (WGS) entry which is preliminary data.</text>
</comment>
<dbReference type="Proteomes" id="UP000034293">
    <property type="component" value="Unassembled WGS sequence"/>
</dbReference>
<evidence type="ECO:0008006" key="3">
    <source>
        <dbReference type="Google" id="ProtNLM"/>
    </source>
</evidence>
<evidence type="ECO:0000313" key="2">
    <source>
        <dbReference type="Proteomes" id="UP000034293"/>
    </source>
</evidence>
<protein>
    <recommendedName>
        <fullName evidence="3">DUF2934 domain-containing protein</fullName>
    </recommendedName>
</protein>
<organism evidence="1 2">
    <name type="scientific">Candidatus Woesebacteria bacterium GW2011_GWA1_40_43</name>
    <dbReference type="NCBI Taxonomy" id="1618553"/>
    <lineage>
        <taxon>Bacteria</taxon>
        <taxon>Candidatus Woeseibacteriota</taxon>
    </lineage>
</organism>
<sequence>MEKELPNGAKEYVEKRLSWEKYLGCDSEVAIQAFGIYLKRVASGTKGTPEQDWLAAEEIVRRRFIIELLEGPAS</sequence>
<dbReference type="AlphaFoldDB" id="A0A0G0SGB0"/>
<dbReference type="EMBL" id="LBZA01000017">
    <property type="protein sequence ID" value="KKR63834.1"/>
    <property type="molecule type" value="Genomic_DNA"/>
</dbReference>
<name>A0A0G0SGB0_9BACT</name>